<gene>
    <name evidence="2" type="ORF">HNQ92_003989</name>
</gene>
<sequence>MKKIHLFSTLVSLISLGFIAPQSGRERFPEPPHSANRLFYIQRSNDANTVVYDANLRPDKTFDPAQPVNVYWLRYAEAGQRQRLSAMQWQLAYGYKHKESTSDRYELLLNAFRKRPMTLVYQQGKPLALTLINGRTASLQKIFVQLEPGSALLPKVQYLELYGMDTRAQQPVYEKIVL</sequence>
<evidence type="ECO:0000313" key="2">
    <source>
        <dbReference type="EMBL" id="MBB5285829.1"/>
    </source>
</evidence>
<feature type="domain" description="DUF4833" evidence="1">
    <location>
        <begin position="39"/>
        <end position="175"/>
    </location>
</feature>
<keyword evidence="3" id="KW-1185">Reference proteome</keyword>
<reference evidence="2 3" key="1">
    <citation type="submission" date="2020-08" db="EMBL/GenBank/DDBJ databases">
        <title>Genomic Encyclopedia of Type Strains, Phase IV (KMG-IV): sequencing the most valuable type-strain genomes for metagenomic binning, comparative biology and taxonomic classification.</title>
        <authorList>
            <person name="Goeker M."/>
        </authorList>
    </citation>
    <scope>NUCLEOTIDE SEQUENCE [LARGE SCALE GENOMIC DNA]</scope>
    <source>
        <strain evidence="2 3">DSM 105074</strain>
    </source>
</reference>
<dbReference type="AlphaFoldDB" id="A0A840U1W2"/>
<accession>A0A840U1W2</accession>
<dbReference type="EMBL" id="JACHGF010000007">
    <property type="protein sequence ID" value="MBB5285829.1"/>
    <property type="molecule type" value="Genomic_DNA"/>
</dbReference>
<name>A0A840U1W2_9BACT</name>
<dbReference type="RefSeq" id="WP_184176376.1">
    <property type="nucleotide sequence ID" value="NZ_JACHGF010000007.1"/>
</dbReference>
<evidence type="ECO:0000259" key="1">
    <source>
        <dbReference type="Pfam" id="PF16117"/>
    </source>
</evidence>
<proteinExistence type="predicted"/>
<comment type="caution">
    <text evidence="2">The sequence shown here is derived from an EMBL/GenBank/DDBJ whole genome shotgun (WGS) entry which is preliminary data.</text>
</comment>
<organism evidence="2 3">
    <name type="scientific">Rhabdobacter roseus</name>
    <dbReference type="NCBI Taxonomy" id="1655419"/>
    <lineage>
        <taxon>Bacteria</taxon>
        <taxon>Pseudomonadati</taxon>
        <taxon>Bacteroidota</taxon>
        <taxon>Cytophagia</taxon>
        <taxon>Cytophagales</taxon>
        <taxon>Cytophagaceae</taxon>
        <taxon>Rhabdobacter</taxon>
    </lineage>
</organism>
<dbReference type="Pfam" id="PF16117">
    <property type="entry name" value="DUF4833"/>
    <property type="match status" value="1"/>
</dbReference>
<evidence type="ECO:0000313" key="3">
    <source>
        <dbReference type="Proteomes" id="UP000557307"/>
    </source>
</evidence>
<dbReference type="InterPro" id="IPR032269">
    <property type="entry name" value="DUF4833"/>
</dbReference>
<dbReference type="Proteomes" id="UP000557307">
    <property type="component" value="Unassembled WGS sequence"/>
</dbReference>
<protein>
    <recommendedName>
        <fullName evidence="1">DUF4833 domain-containing protein</fullName>
    </recommendedName>
</protein>